<dbReference type="EMBL" id="MU167430">
    <property type="protein sequence ID" value="KAG0140631.1"/>
    <property type="molecule type" value="Genomic_DNA"/>
</dbReference>
<accession>A0A9P6T6A5</accession>
<reference evidence="1" key="1">
    <citation type="submission" date="2013-11" db="EMBL/GenBank/DDBJ databases">
        <title>Genome sequence of the fusiform rust pathogen reveals effectors for host alternation and coevolution with pine.</title>
        <authorList>
            <consortium name="DOE Joint Genome Institute"/>
            <person name="Smith K."/>
            <person name="Pendleton A."/>
            <person name="Kubisiak T."/>
            <person name="Anderson C."/>
            <person name="Salamov A."/>
            <person name="Aerts A."/>
            <person name="Riley R."/>
            <person name="Clum A."/>
            <person name="Lindquist E."/>
            <person name="Ence D."/>
            <person name="Campbell M."/>
            <person name="Kronenberg Z."/>
            <person name="Feau N."/>
            <person name="Dhillon B."/>
            <person name="Hamelin R."/>
            <person name="Burleigh J."/>
            <person name="Smith J."/>
            <person name="Yandell M."/>
            <person name="Nelson C."/>
            <person name="Grigoriev I."/>
            <person name="Davis J."/>
        </authorList>
    </citation>
    <scope>NUCLEOTIDE SEQUENCE</scope>
    <source>
        <strain evidence="1">G11</strain>
    </source>
</reference>
<sequence length="83" mass="9675">MDFGCATFHDRNLNGQDILEFVQDWKHLSHILYEMVTGKEFEIRGNKDDDNRGPFFSESLDIDYWCITILSPGPQALMRLGQH</sequence>
<protein>
    <submittedName>
        <fullName evidence="1">Uncharacterized protein</fullName>
    </submittedName>
</protein>
<keyword evidence="2" id="KW-1185">Reference proteome</keyword>
<dbReference type="Proteomes" id="UP000886653">
    <property type="component" value="Unassembled WGS sequence"/>
</dbReference>
<evidence type="ECO:0000313" key="1">
    <source>
        <dbReference type="EMBL" id="KAG0140631.1"/>
    </source>
</evidence>
<comment type="caution">
    <text evidence="1">The sequence shown here is derived from an EMBL/GenBank/DDBJ whole genome shotgun (WGS) entry which is preliminary data.</text>
</comment>
<dbReference type="AlphaFoldDB" id="A0A9P6T6A5"/>
<organism evidence="1 2">
    <name type="scientific">Cronartium quercuum f. sp. fusiforme G11</name>
    <dbReference type="NCBI Taxonomy" id="708437"/>
    <lineage>
        <taxon>Eukaryota</taxon>
        <taxon>Fungi</taxon>
        <taxon>Dikarya</taxon>
        <taxon>Basidiomycota</taxon>
        <taxon>Pucciniomycotina</taxon>
        <taxon>Pucciniomycetes</taxon>
        <taxon>Pucciniales</taxon>
        <taxon>Coleosporiaceae</taxon>
        <taxon>Cronartium</taxon>
    </lineage>
</organism>
<gene>
    <name evidence="1" type="ORF">CROQUDRAFT_689777</name>
</gene>
<name>A0A9P6T6A5_9BASI</name>
<evidence type="ECO:0000313" key="2">
    <source>
        <dbReference type="Proteomes" id="UP000886653"/>
    </source>
</evidence>
<proteinExistence type="predicted"/>